<protein>
    <submittedName>
        <fullName evidence="2">Uncharacterized protein</fullName>
    </submittedName>
</protein>
<proteinExistence type="predicted"/>
<sequence length="107" mass="11501">MSKANTTINEVYGIPGPDGHSRIPYDDSTVASGSLDGDSLYKMSSNNDFHYLITEQGATEISVTQGHFVASGQQETFGTDAKRKTIQVQRSTTGGTVFLTKLLPRGT</sequence>
<gene>
    <name evidence="2" type="ORF">LCGC14_2441650</name>
</gene>
<accession>A0A0F9ECT3</accession>
<dbReference type="EMBL" id="LAZR01037589">
    <property type="protein sequence ID" value="KKL21818.1"/>
    <property type="molecule type" value="Genomic_DNA"/>
</dbReference>
<reference evidence="2" key="1">
    <citation type="journal article" date="2015" name="Nature">
        <title>Complex archaea that bridge the gap between prokaryotes and eukaryotes.</title>
        <authorList>
            <person name="Spang A."/>
            <person name="Saw J.H."/>
            <person name="Jorgensen S.L."/>
            <person name="Zaremba-Niedzwiedzka K."/>
            <person name="Martijn J."/>
            <person name="Lind A.E."/>
            <person name="van Eijk R."/>
            <person name="Schleper C."/>
            <person name="Guy L."/>
            <person name="Ettema T.J."/>
        </authorList>
    </citation>
    <scope>NUCLEOTIDE SEQUENCE</scope>
</reference>
<evidence type="ECO:0000313" key="2">
    <source>
        <dbReference type="EMBL" id="KKL21818.1"/>
    </source>
</evidence>
<comment type="caution">
    <text evidence="2">The sequence shown here is derived from an EMBL/GenBank/DDBJ whole genome shotgun (WGS) entry which is preliminary data.</text>
</comment>
<name>A0A0F9ECT3_9ZZZZ</name>
<organism evidence="2">
    <name type="scientific">marine sediment metagenome</name>
    <dbReference type="NCBI Taxonomy" id="412755"/>
    <lineage>
        <taxon>unclassified sequences</taxon>
        <taxon>metagenomes</taxon>
        <taxon>ecological metagenomes</taxon>
    </lineage>
</organism>
<dbReference type="AlphaFoldDB" id="A0A0F9ECT3"/>
<feature type="region of interest" description="Disordered" evidence="1">
    <location>
        <begin position="1"/>
        <end position="29"/>
    </location>
</feature>
<evidence type="ECO:0000256" key="1">
    <source>
        <dbReference type="SAM" id="MobiDB-lite"/>
    </source>
</evidence>